<dbReference type="EMBL" id="KZ805451">
    <property type="protein sequence ID" value="PVH96897.1"/>
    <property type="molecule type" value="Genomic_DNA"/>
</dbReference>
<evidence type="ECO:0000313" key="2">
    <source>
        <dbReference type="Proteomes" id="UP000244855"/>
    </source>
</evidence>
<dbReference type="Gene3D" id="3.40.50.980">
    <property type="match status" value="1"/>
</dbReference>
<dbReference type="STRING" id="97972.A0A2V1DFJ3"/>
<keyword evidence="2" id="KW-1185">Reference proteome</keyword>
<dbReference type="Proteomes" id="UP000244855">
    <property type="component" value="Unassembled WGS sequence"/>
</dbReference>
<dbReference type="SUPFAM" id="SSF56801">
    <property type="entry name" value="Acetyl-CoA synthetase-like"/>
    <property type="match status" value="1"/>
</dbReference>
<protein>
    <submittedName>
        <fullName evidence="1">Uncharacterized protein</fullName>
    </submittedName>
</protein>
<evidence type="ECO:0000313" key="1">
    <source>
        <dbReference type="EMBL" id="PVH96897.1"/>
    </source>
</evidence>
<accession>A0A2V1DFJ3</accession>
<proteinExistence type="predicted"/>
<dbReference type="AlphaFoldDB" id="A0A2V1DFJ3"/>
<name>A0A2V1DFJ3_9PLEO</name>
<organism evidence="1 2">
    <name type="scientific">Periconia macrospinosa</name>
    <dbReference type="NCBI Taxonomy" id="97972"/>
    <lineage>
        <taxon>Eukaryota</taxon>
        <taxon>Fungi</taxon>
        <taxon>Dikarya</taxon>
        <taxon>Ascomycota</taxon>
        <taxon>Pezizomycotina</taxon>
        <taxon>Dothideomycetes</taxon>
        <taxon>Pleosporomycetidae</taxon>
        <taxon>Pleosporales</taxon>
        <taxon>Massarineae</taxon>
        <taxon>Periconiaceae</taxon>
        <taxon>Periconia</taxon>
    </lineage>
</organism>
<sequence length="77" mass="8870">MLWPFPIPAFNASIPRLLIFLPPILIRMVRDPLVHEYDLSHVTRFSSGAAPLSEEIIHFLQFPKRSSRTQASNRVMV</sequence>
<gene>
    <name evidence="1" type="ORF">DM02DRAFT_616913</name>
</gene>
<reference evidence="1 2" key="1">
    <citation type="journal article" date="2018" name="Sci. Rep.">
        <title>Comparative genomics provides insights into the lifestyle and reveals functional heterogeneity of dark septate endophytic fungi.</title>
        <authorList>
            <person name="Knapp D.G."/>
            <person name="Nemeth J.B."/>
            <person name="Barry K."/>
            <person name="Hainaut M."/>
            <person name="Henrissat B."/>
            <person name="Johnson J."/>
            <person name="Kuo A."/>
            <person name="Lim J.H.P."/>
            <person name="Lipzen A."/>
            <person name="Nolan M."/>
            <person name="Ohm R.A."/>
            <person name="Tamas L."/>
            <person name="Grigoriev I.V."/>
            <person name="Spatafora J.W."/>
            <person name="Nagy L.G."/>
            <person name="Kovacs G.M."/>
        </authorList>
    </citation>
    <scope>NUCLEOTIDE SEQUENCE [LARGE SCALE GENOMIC DNA]</scope>
    <source>
        <strain evidence="1 2">DSE2036</strain>
    </source>
</reference>